<feature type="domain" description="SLH" evidence="2">
    <location>
        <begin position="190"/>
        <end position="253"/>
    </location>
</feature>
<accession>A0A4Y6USZ7</accession>
<keyword evidence="1" id="KW-0472">Membrane</keyword>
<sequence length="919" mass="96251">MQHSKSNRRPSGIKTGKINKVVPAVLAVMMGAGGGTFAFAAETPATTAVPAASAPAAAASTGFGDVKTGYWAEKHIYKLAAQGIVLGQNGQFKPGDNITRQEAITMAIRFIGAGKELGTIETAIVPDGLTVNNYFKPYVDLALDKGLIRSAEEKDADGKAWGTQPASREWVTRILVRAIGKEAEAQSAGSTSFADNADISKTSVGYVSTAVSLGIAQGMENNKFNPAGSVTRAQMATFFSRAEAHITPTYAGMTTGIVTALSANSVTLYANGQNATYALNASTPYFAAGSETRVQPSELKLYTRVTVAGANAQAGYVEIVDPKAQVETLSGEFDRLTGTNTLFLKTATDYPKYEYDASTVFLDANGSRIEAKNISAGSRVSLLRETYSGQNKILTVQVTSGNVSKTDTGTVAAVDAAAGTVTFIGSTGLSEVYKLDPTSIIRYRNEILAASDLKVGSQIRYVIENNVVRTVEVMQSVERAVTALLYQISSDGSTLTYKTDAGALEVKLIAPKAEVVVGGKNAALQDLIADKALGDRVELTLSGSGEVTRIVVKDREATQLAFAAVSSYDAATGVLAVIDAAGKPYAFTVDATTKLAYNAPSPTLKGIEPLLIKGRGLNLTAVGSRLVSLEIVYKYEGTVERVDPASMMLTLKLGDGTSVKLPYGSTGTAVQAYGVSNATMNNVKPGDRVTAALYADRVALQSVAVQTTKQFRVTGTAPGSSRLNVEQAGVSASLFVDNQAIVNVQGTQIGYAGLANGQLVDVTFNGPDVSKVRLADSAIGTIQSVDAAARSVTLLTSTGATRTYSGAVSPLNVNQNGTVVSAASTLAAGQHVQATVQPDGSTSFTVLQALSKSFWRYDAAAQAVYVKITPGSTENNRYKLAPEAWVHQGAANISVQSLVGDDKIVLYLNNNVVYELVKQ</sequence>
<dbReference type="InterPro" id="IPR051465">
    <property type="entry name" value="Cell_Envelope_Struct_Comp"/>
</dbReference>
<keyword evidence="1" id="KW-1133">Transmembrane helix</keyword>
<evidence type="ECO:0000313" key="3">
    <source>
        <dbReference type="EMBL" id="QDH19457.1"/>
    </source>
</evidence>
<dbReference type="KEGG" id="saca:FFV09_00455"/>
<feature type="domain" description="SLH" evidence="2">
    <location>
        <begin position="59"/>
        <end position="121"/>
    </location>
</feature>
<dbReference type="InterPro" id="IPR001119">
    <property type="entry name" value="SLH_dom"/>
</dbReference>
<evidence type="ECO:0000256" key="1">
    <source>
        <dbReference type="SAM" id="Phobius"/>
    </source>
</evidence>
<evidence type="ECO:0000259" key="2">
    <source>
        <dbReference type="PROSITE" id="PS51272"/>
    </source>
</evidence>
<dbReference type="PANTHER" id="PTHR43308">
    <property type="entry name" value="OUTER MEMBRANE PROTEIN ALPHA-RELATED"/>
    <property type="match status" value="1"/>
</dbReference>
<organism evidence="3 4">
    <name type="scientific">Saccharibacillus brassicae</name>
    <dbReference type="NCBI Taxonomy" id="2583377"/>
    <lineage>
        <taxon>Bacteria</taxon>
        <taxon>Bacillati</taxon>
        <taxon>Bacillota</taxon>
        <taxon>Bacilli</taxon>
        <taxon>Bacillales</taxon>
        <taxon>Paenibacillaceae</taxon>
        <taxon>Saccharibacillus</taxon>
    </lineage>
</organism>
<keyword evidence="1" id="KW-0812">Transmembrane</keyword>
<name>A0A4Y6USZ7_SACBS</name>
<keyword evidence="4" id="KW-1185">Reference proteome</keyword>
<feature type="domain" description="SLH" evidence="2">
    <location>
        <begin position="122"/>
        <end position="189"/>
    </location>
</feature>
<evidence type="ECO:0000313" key="4">
    <source>
        <dbReference type="Proteomes" id="UP000316968"/>
    </source>
</evidence>
<reference evidence="3 4" key="1">
    <citation type="submission" date="2019-06" db="EMBL/GenBank/DDBJ databases">
        <title>Saccharibacillus brassicae sp. nov., an endophytic bacterium isolated from Chinese cabbage seeds (Brassica pekinensis).</title>
        <authorList>
            <person name="Jiang L."/>
            <person name="Lee J."/>
            <person name="Kim S.W."/>
        </authorList>
    </citation>
    <scope>NUCLEOTIDE SEQUENCE [LARGE SCALE GENOMIC DNA]</scope>
    <source>
        <strain evidence="4">KCTC 43072 / ATSA2</strain>
    </source>
</reference>
<dbReference type="Pfam" id="PF00395">
    <property type="entry name" value="SLH"/>
    <property type="match status" value="2"/>
</dbReference>
<dbReference type="Proteomes" id="UP000316968">
    <property type="component" value="Chromosome"/>
</dbReference>
<protein>
    <submittedName>
        <fullName evidence="3">S-layer homology domain-containing protein</fullName>
    </submittedName>
</protein>
<dbReference type="OrthoDB" id="2611444at2"/>
<proteinExistence type="predicted"/>
<gene>
    <name evidence="3" type="ORF">FFV09_00455</name>
</gene>
<dbReference type="AlphaFoldDB" id="A0A4Y6USZ7"/>
<dbReference type="EMBL" id="CP041217">
    <property type="protein sequence ID" value="QDH19457.1"/>
    <property type="molecule type" value="Genomic_DNA"/>
</dbReference>
<dbReference type="PROSITE" id="PS51272">
    <property type="entry name" value="SLH"/>
    <property type="match status" value="3"/>
</dbReference>
<feature type="transmembrane region" description="Helical" evidence="1">
    <location>
        <begin position="21"/>
        <end position="41"/>
    </location>
</feature>
<dbReference type="RefSeq" id="WP_141445846.1">
    <property type="nucleotide sequence ID" value="NZ_CP041217.1"/>
</dbReference>